<dbReference type="RefSeq" id="WP_096110094.1">
    <property type="nucleotide sequence ID" value="NZ_NVYO01000001.1"/>
</dbReference>
<organism evidence="1 2">
    <name type="scientific">Levilactobacillus brevis</name>
    <name type="common">Lactobacillus brevis</name>
    <dbReference type="NCBI Taxonomy" id="1580"/>
    <lineage>
        <taxon>Bacteria</taxon>
        <taxon>Bacillati</taxon>
        <taxon>Bacillota</taxon>
        <taxon>Bacilli</taxon>
        <taxon>Lactobacillales</taxon>
        <taxon>Lactobacillaceae</taxon>
        <taxon>Levilactobacillus</taxon>
    </lineage>
</organism>
<name>A0A2A3TYM6_LEVBR</name>
<dbReference type="Proteomes" id="UP000217918">
    <property type="component" value="Unassembled WGS sequence"/>
</dbReference>
<reference evidence="1 2" key="1">
    <citation type="submission" date="2017-09" db="EMBL/GenBank/DDBJ databases">
        <title>Genome sequence of Lactobacillus brevis D7.</title>
        <authorList>
            <person name="Kwon M.-S."/>
            <person name="Lim S.K."/>
            <person name="Choi H.-J."/>
        </authorList>
    </citation>
    <scope>NUCLEOTIDE SEQUENCE [LARGE SCALE GENOMIC DNA]</scope>
    <source>
        <strain evidence="1 2">D7</strain>
    </source>
</reference>
<evidence type="ECO:0000313" key="1">
    <source>
        <dbReference type="EMBL" id="PBQ23871.1"/>
    </source>
</evidence>
<gene>
    <name evidence="1" type="ORF">CNR29_07510</name>
</gene>
<sequence length="96" mass="11062">MEVTQEQLKQMVQEQVRKAVADNHPGNVPTELATFKKEVTDFAKQISEETPVRYDSLSQAFNSIIRTKLRLKRINDLPISKIEEAQKIFESIKAVF</sequence>
<dbReference type="EMBL" id="NVYO01000001">
    <property type="protein sequence ID" value="PBQ23871.1"/>
    <property type="molecule type" value="Genomic_DNA"/>
</dbReference>
<dbReference type="AlphaFoldDB" id="A0A2A3TYM6"/>
<proteinExistence type="predicted"/>
<evidence type="ECO:0000313" key="2">
    <source>
        <dbReference type="Proteomes" id="UP000217918"/>
    </source>
</evidence>
<protein>
    <submittedName>
        <fullName evidence="1">Uncharacterized protein</fullName>
    </submittedName>
</protein>
<comment type="caution">
    <text evidence="1">The sequence shown here is derived from an EMBL/GenBank/DDBJ whole genome shotgun (WGS) entry which is preliminary data.</text>
</comment>
<accession>A0A2A3TYM6</accession>